<sequence>MQLTKGANTALPPTREVTVTCGWASLPGLEADLSALLLAAGRVRGDADFVFYNQPSSADRSVVHAGKRAGAAVTDRIVVDLGGLPGAVDAVVFAVSVDGGALAELGPVHATVGNGPGAPLASFVMDGLDAETAAVAVELYRRGAQWKVRAVGQGYRDGLAGLARDFGVEIDDEPPPPPPGIDWRHPPVPAGYEL</sequence>
<accession>A0A7G7MHK5</accession>
<dbReference type="PANTHER" id="PTHR32097:SF4">
    <property type="entry name" value="GENERAL STRESS PROTEIN 16U"/>
    <property type="match status" value="1"/>
</dbReference>
<gene>
    <name evidence="4" type="ORF">H6H00_30225</name>
</gene>
<dbReference type="AlphaFoldDB" id="A0A7G7MHK5"/>
<protein>
    <submittedName>
        <fullName evidence="4">TerD family protein</fullName>
    </submittedName>
</protein>
<dbReference type="CDD" id="cd06974">
    <property type="entry name" value="TerD_like"/>
    <property type="match status" value="1"/>
</dbReference>
<dbReference type="KEGG" id="ppel:H6H00_30225"/>
<dbReference type="RefSeq" id="WP_185719016.1">
    <property type="nucleotide sequence ID" value="NZ_BAAAWI010000001.1"/>
</dbReference>
<dbReference type="InterPro" id="IPR051324">
    <property type="entry name" value="Stress/Tellurium_Resist"/>
</dbReference>
<name>A0A7G7MHK5_9PSEU</name>
<dbReference type="InterPro" id="IPR003325">
    <property type="entry name" value="TerD"/>
</dbReference>
<evidence type="ECO:0000313" key="4">
    <source>
        <dbReference type="EMBL" id="QNG52266.1"/>
    </source>
</evidence>
<proteinExistence type="inferred from homology"/>
<feature type="region of interest" description="Disordered" evidence="2">
    <location>
        <begin position="169"/>
        <end position="194"/>
    </location>
</feature>
<dbReference type="PANTHER" id="PTHR32097">
    <property type="entry name" value="CAMP-BINDING PROTEIN 1-RELATED"/>
    <property type="match status" value="1"/>
</dbReference>
<evidence type="ECO:0000259" key="3">
    <source>
        <dbReference type="Pfam" id="PF02342"/>
    </source>
</evidence>
<organism evidence="4 5">
    <name type="scientific">Pseudonocardia petroleophila</name>
    <dbReference type="NCBI Taxonomy" id="37331"/>
    <lineage>
        <taxon>Bacteria</taxon>
        <taxon>Bacillati</taxon>
        <taxon>Actinomycetota</taxon>
        <taxon>Actinomycetes</taxon>
        <taxon>Pseudonocardiales</taxon>
        <taxon>Pseudonocardiaceae</taxon>
        <taxon>Pseudonocardia</taxon>
    </lineage>
</organism>
<keyword evidence="5" id="KW-1185">Reference proteome</keyword>
<comment type="similarity">
    <text evidence="1">Belongs to the CAPAB/TerDEXZ family.</text>
</comment>
<evidence type="ECO:0000313" key="5">
    <source>
        <dbReference type="Proteomes" id="UP000515728"/>
    </source>
</evidence>
<evidence type="ECO:0000256" key="2">
    <source>
        <dbReference type="SAM" id="MobiDB-lite"/>
    </source>
</evidence>
<reference evidence="4 5" key="1">
    <citation type="submission" date="2020-08" db="EMBL/GenBank/DDBJ databases">
        <authorList>
            <person name="Mo P."/>
        </authorList>
    </citation>
    <scope>NUCLEOTIDE SEQUENCE [LARGE SCALE GENOMIC DNA]</scope>
    <source>
        <strain evidence="4 5">CGMCC 4.1532</strain>
    </source>
</reference>
<dbReference type="EMBL" id="CP060131">
    <property type="protein sequence ID" value="QNG52266.1"/>
    <property type="molecule type" value="Genomic_DNA"/>
</dbReference>
<dbReference type="Gene3D" id="2.60.60.30">
    <property type="entry name" value="sav2460 like domains"/>
    <property type="match status" value="1"/>
</dbReference>
<feature type="domain" description="TerD" evidence="3">
    <location>
        <begin position="1"/>
        <end position="166"/>
    </location>
</feature>
<evidence type="ECO:0000256" key="1">
    <source>
        <dbReference type="ARBA" id="ARBA00008775"/>
    </source>
</evidence>
<dbReference type="Pfam" id="PF02342">
    <property type="entry name" value="TerD"/>
    <property type="match status" value="1"/>
</dbReference>
<dbReference type="Proteomes" id="UP000515728">
    <property type="component" value="Chromosome"/>
</dbReference>